<dbReference type="EMBL" id="CZKA01000058">
    <property type="protein sequence ID" value="CUR59497.1"/>
    <property type="molecule type" value="Genomic_DNA"/>
</dbReference>
<protein>
    <submittedName>
        <fullName evidence="1">Uncharacterized protein</fullName>
    </submittedName>
</protein>
<sequence>MSTVAHRTSAWIGALSLVLLSGTQSAVAAVDQAPKLPPHYRTSPLGFLRSGSADYLLVDNSLRDELGRPAFTPLRVSDGVTLPVVGTPVDSHESWPTIVDESWLQLLDTASDSHVERRDLESGLVTGSIALAYEEVLLHADDQWALVRSAATLSFIPFEGAPVDLTSDDLGEQPWNFTWVAGDSGAAYLASPSRTFWVDPLTGDLTLLTDPSGNRFPATHATAGRVIGARGGIGNDQVVSWLTDPAHNAGYASVVVSSPRQHTFLPLGDGVAAVGDDNTSGDHRLSVQPVDLATGALGEALVENADGVLGLGDGSIAAVVDDLPTGRIVRVDGTGLQSVGPLPLVRQVPNAVFYSSARPLVSWAGPLPGGYPPVTELTAYSGGEWHELAYPSVDTSVSAWVAGGAVLTLEARSYPESTYRISRPDGSFHDLSARTSSAPALSFNGRWAQVPTGGALRYQVQNARTGDVVATYRGERDDTRDHRVITRNRLWSRLGPAGNAVGRDLTGARPDRRLHVPLTCHGGPGTLVDVRGRWVVTECDYTHLTVHDRTGFYRSRTLAGDSALAAFGDGYLVRGVARDLGTDHTTFRLRINALGADHRARSYGPIAWDYLPSFAVDRQGSGAPVYLDEDGGVRRVDLSWLD</sequence>
<proteinExistence type="predicted"/>
<dbReference type="AlphaFoldDB" id="A0A2P2CBX3"/>
<reference evidence="1" key="1">
    <citation type="submission" date="2015-08" db="EMBL/GenBank/DDBJ databases">
        <authorList>
            <person name="Babu N.S."/>
            <person name="Beckwith C.J."/>
            <person name="Beseler K.G."/>
            <person name="Brison A."/>
            <person name="Carone J.V."/>
            <person name="Caskin T.P."/>
            <person name="Diamond M."/>
            <person name="Durham M.E."/>
            <person name="Foxe J.M."/>
            <person name="Go M."/>
            <person name="Henderson B.A."/>
            <person name="Jones I.B."/>
            <person name="McGettigan J.A."/>
            <person name="Micheletti S.J."/>
            <person name="Nasrallah M.E."/>
            <person name="Ortiz D."/>
            <person name="Piller C.R."/>
            <person name="Privatt S.R."/>
            <person name="Schneider S.L."/>
            <person name="Sharp S."/>
            <person name="Smith T.C."/>
            <person name="Stanton J.D."/>
            <person name="Ullery H.E."/>
            <person name="Wilson R.J."/>
            <person name="Serrano M.G."/>
            <person name="Buck G."/>
            <person name="Lee V."/>
            <person name="Wang Y."/>
            <person name="Carvalho R."/>
            <person name="Voegtly L."/>
            <person name="Shi R."/>
            <person name="Duckworth R."/>
            <person name="Johnson A."/>
            <person name="Loviza R."/>
            <person name="Walstead R."/>
            <person name="Shah Z."/>
            <person name="Kiflezghi M."/>
            <person name="Wade K."/>
            <person name="Ball S.L."/>
            <person name="Bradley K.W."/>
            <person name="Asai D.J."/>
            <person name="Bowman C.A."/>
            <person name="Russell D.A."/>
            <person name="Pope W.H."/>
            <person name="Jacobs-Sera D."/>
            <person name="Hendrix R.W."/>
            <person name="Hatfull G.F."/>
        </authorList>
    </citation>
    <scope>NUCLEOTIDE SEQUENCE</scope>
</reference>
<evidence type="ECO:0000313" key="1">
    <source>
        <dbReference type="EMBL" id="CUR59497.1"/>
    </source>
</evidence>
<name>A0A2P2CBX3_9ZZZZ</name>
<gene>
    <name evidence="1" type="ORF">NOCA2610022</name>
</gene>
<accession>A0A2P2CBX3</accession>
<organism evidence="1">
    <name type="scientific">metagenome</name>
    <dbReference type="NCBI Taxonomy" id="256318"/>
    <lineage>
        <taxon>unclassified sequences</taxon>
        <taxon>metagenomes</taxon>
    </lineage>
</organism>